<keyword evidence="3 7" id="KW-1133">Transmembrane helix</keyword>
<feature type="transmembrane region" description="Helical" evidence="7">
    <location>
        <begin position="28"/>
        <end position="53"/>
    </location>
</feature>
<evidence type="ECO:0000256" key="6">
    <source>
        <dbReference type="ARBA" id="ARBA00023136"/>
    </source>
</evidence>
<dbReference type="AlphaFoldDB" id="A0A358DUV8"/>
<feature type="transmembrane region" description="Helical" evidence="7">
    <location>
        <begin position="91"/>
        <end position="109"/>
    </location>
</feature>
<dbReference type="GO" id="GO:0008610">
    <property type="term" value="P:lipid biosynthetic process"/>
    <property type="evidence" value="ECO:0007669"/>
    <property type="project" value="InterPro"/>
</dbReference>
<comment type="caution">
    <text evidence="9">The sequence shown here is derived from an EMBL/GenBank/DDBJ whole genome shotgun (WGS) entry which is preliminary data.</text>
</comment>
<feature type="transmembrane region" description="Helical" evidence="7">
    <location>
        <begin position="196"/>
        <end position="226"/>
    </location>
</feature>
<keyword evidence="4" id="KW-0560">Oxidoreductase</keyword>
<sequence>MTNNAQDINASPEVGEATPNIAPTKPSLAWALVQPVLVIGSMLLVAFMVSINWLHQELFSAIMIVLPIPLCIFAERIWTKREDWLLEPKEMLEDAFWLAFAGFLWVPLYSDFYETPLSEGFRAVRDLTPLQISLEPTSVLGLFGAAFMVLLISSFVYYWLHRVQHESLFFWRMHATHHHITKMGCMRGDRTHPLEWLSLLLGTPVALALLGASDGVMTVVGAFSIWNGILNHSNLPIRTLPVYDWIFATAPQHHAHHAVERRQSDSNYGCMIILWDRLFGTYCGDSEVAQIGAGKAKPLSIKKQLLLSFYSNDKLKDL</sequence>
<feature type="transmembrane region" description="Helical" evidence="7">
    <location>
        <begin position="59"/>
        <end position="79"/>
    </location>
</feature>
<feature type="domain" description="Fatty acid hydroxylase" evidence="8">
    <location>
        <begin position="148"/>
        <end position="281"/>
    </location>
</feature>
<evidence type="ECO:0000256" key="5">
    <source>
        <dbReference type="ARBA" id="ARBA00023098"/>
    </source>
</evidence>
<dbReference type="InterPro" id="IPR051689">
    <property type="entry name" value="Sterol_desaturase/TMEM195"/>
</dbReference>
<evidence type="ECO:0000256" key="1">
    <source>
        <dbReference type="ARBA" id="ARBA00004127"/>
    </source>
</evidence>
<keyword evidence="6 7" id="KW-0472">Membrane</keyword>
<dbReference type="GO" id="GO:0006643">
    <property type="term" value="P:membrane lipid metabolic process"/>
    <property type="evidence" value="ECO:0007669"/>
    <property type="project" value="TreeGrafter"/>
</dbReference>
<dbReference type="InterPro" id="IPR006694">
    <property type="entry name" value="Fatty_acid_hydroxylase"/>
</dbReference>
<organism evidence="9 10">
    <name type="scientific">Alteromonas australica</name>
    <dbReference type="NCBI Taxonomy" id="589873"/>
    <lineage>
        <taxon>Bacteria</taxon>
        <taxon>Pseudomonadati</taxon>
        <taxon>Pseudomonadota</taxon>
        <taxon>Gammaproteobacteria</taxon>
        <taxon>Alteromonadales</taxon>
        <taxon>Alteromonadaceae</taxon>
        <taxon>Alteromonas/Salinimonas group</taxon>
        <taxon>Alteromonas</taxon>
    </lineage>
</organism>
<evidence type="ECO:0000259" key="8">
    <source>
        <dbReference type="Pfam" id="PF04116"/>
    </source>
</evidence>
<dbReference type="Pfam" id="PF04116">
    <property type="entry name" value="FA_hydroxylase"/>
    <property type="match status" value="1"/>
</dbReference>
<dbReference type="PANTHER" id="PTHR21624">
    <property type="entry name" value="STEROL DESATURASE-RELATED PROTEIN"/>
    <property type="match status" value="1"/>
</dbReference>
<accession>A0A358DUV8</accession>
<dbReference type="GO" id="GO:0005506">
    <property type="term" value="F:iron ion binding"/>
    <property type="evidence" value="ECO:0007669"/>
    <property type="project" value="InterPro"/>
</dbReference>
<evidence type="ECO:0000256" key="2">
    <source>
        <dbReference type="ARBA" id="ARBA00022692"/>
    </source>
</evidence>
<feature type="transmembrane region" description="Helical" evidence="7">
    <location>
        <begin position="139"/>
        <end position="160"/>
    </location>
</feature>
<dbReference type="Proteomes" id="UP000264779">
    <property type="component" value="Unassembled WGS sequence"/>
</dbReference>
<proteinExistence type="predicted"/>
<dbReference type="EMBL" id="DONK01000004">
    <property type="protein sequence ID" value="HBU49692.1"/>
    <property type="molecule type" value="Genomic_DNA"/>
</dbReference>
<evidence type="ECO:0000313" key="10">
    <source>
        <dbReference type="Proteomes" id="UP000264779"/>
    </source>
</evidence>
<protein>
    <recommendedName>
        <fullName evidence="8">Fatty acid hydroxylase domain-containing protein</fullName>
    </recommendedName>
</protein>
<keyword evidence="5" id="KW-0443">Lipid metabolism</keyword>
<evidence type="ECO:0000313" key="9">
    <source>
        <dbReference type="EMBL" id="HBU49692.1"/>
    </source>
</evidence>
<name>A0A358DUV8_9ALTE</name>
<dbReference type="GO" id="GO:0012505">
    <property type="term" value="C:endomembrane system"/>
    <property type="evidence" value="ECO:0007669"/>
    <property type="project" value="UniProtKB-SubCell"/>
</dbReference>
<comment type="subcellular location">
    <subcellularLocation>
        <location evidence="1">Endomembrane system</location>
        <topology evidence="1">Multi-pass membrane protein</topology>
    </subcellularLocation>
</comment>
<keyword evidence="2 7" id="KW-0812">Transmembrane</keyword>
<reference evidence="9 10" key="1">
    <citation type="journal article" date="2018" name="Nat. Biotechnol.">
        <title>A standardized bacterial taxonomy based on genome phylogeny substantially revises the tree of life.</title>
        <authorList>
            <person name="Parks D.H."/>
            <person name="Chuvochina M."/>
            <person name="Waite D.W."/>
            <person name="Rinke C."/>
            <person name="Skarshewski A."/>
            <person name="Chaumeil P.A."/>
            <person name="Hugenholtz P."/>
        </authorList>
    </citation>
    <scope>NUCLEOTIDE SEQUENCE [LARGE SCALE GENOMIC DNA]</scope>
    <source>
        <strain evidence="9">UBA11621</strain>
    </source>
</reference>
<gene>
    <name evidence="9" type="ORF">DEB45_00415</name>
</gene>
<dbReference type="PANTHER" id="PTHR21624:SF1">
    <property type="entry name" value="ALKYLGLYCEROL MONOOXYGENASE"/>
    <property type="match status" value="1"/>
</dbReference>
<evidence type="ECO:0000256" key="3">
    <source>
        <dbReference type="ARBA" id="ARBA00022989"/>
    </source>
</evidence>
<dbReference type="GO" id="GO:0016020">
    <property type="term" value="C:membrane"/>
    <property type="evidence" value="ECO:0007669"/>
    <property type="project" value="GOC"/>
</dbReference>
<evidence type="ECO:0000256" key="4">
    <source>
        <dbReference type="ARBA" id="ARBA00023002"/>
    </source>
</evidence>
<evidence type="ECO:0000256" key="7">
    <source>
        <dbReference type="SAM" id="Phobius"/>
    </source>
</evidence>
<dbReference type="GO" id="GO:0050479">
    <property type="term" value="F:glyceryl-ether monooxygenase activity"/>
    <property type="evidence" value="ECO:0007669"/>
    <property type="project" value="TreeGrafter"/>
</dbReference>